<name>A0A0B6YLA9_9EUPU</name>
<reference evidence="1" key="1">
    <citation type="submission" date="2014-12" db="EMBL/GenBank/DDBJ databases">
        <title>Insight into the proteome of Arion vulgaris.</title>
        <authorList>
            <person name="Aradska J."/>
            <person name="Bulat T."/>
            <person name="Smidak R."/>
            <person name="Sarate P."/>
            <person name="Gangsoo J."/>
            <person name="Sialana F."/>
            <person name="Bilban M."/>
            <person name="Lubec G."/>
        </authorList>
    </citation>
    <scope>NUCLEOTIDE SEQUENCE</scope>
    <source>
        <tissue evidence="1">Skin</tissue>
    </source>
</reference>
<gene>
    <name evidence="1" type="primary">ORF29012</name>
</gene>
<protein>
    <submittedName>
        <fullName evidence="1">Uncharacterized protein</fullName>
    </submittedName>
</protein>
<accession>A0A0B6YLA9</accession>
<proteinExistence type="predicted"/>
<evidence type="ECO:0000313" key="1">
    <source>
        <dbReference type="EMBL" id="CEK56989.1"/>
    </source>
</evidence>
<feature type="non-terminal residue" evidence="1">
    <location>
        <position position="1"/>
    </location>
</feature>
<dbReference type="AlphaFoldDB" id="A0A0B6YLA9"/>
<sequence>RLKNKKTCLKMTYQRQELDWPGIGLKSAPGKPACKWLELSQKAKAHYRMLTVIKSRVTNAQKF</sequence>
<dbReference type="EMBL" id="HACG01010124">
    <property type="protein sequence ID" value="CEK56989.1"/>
    <property type="molecule type" value="Transcribed_RNA"/>
</dbReference>
<organism evidence="1">
    <name type="scientific">Arion vulgaris</name>
    <dbReference type="NCBI Taxonomy" id="1028688"/>
    <lineage>
        <taxon>Eukaryota</taxon>
        <taxon>Metazoa</taxon>
        <taxon>Spiralia</taxon>
        <taxon>Lophotrochozoa</taxon>
        <taxon>Mollusca</taxon>
        <taxon>Gastropoda</taxon>
        <taxon>Heterobranchia</taxon>
        <taxon>Euthyneura</taxon>
        <taxon>Panpulmonata</taxon>
        <taxon>Eupulmonata</taxon>
        <taxon>Stylommatophora</taxon>
        <taxon>Helicina</taxon>
        <taxon>Arionoidea</taxon>
        <taxon>Arionidae</taxon>
        <taxon>Arion</taxon>
    </lineage>
</organism>